<dbReference type="PANTHER" id="PTHR24126:SF14">
    <property type="entry name" value="ANK_REP_REGION DOMAIN-CONTAINING PROTEIN"/>
    <property type="match status" value="1"/>
</dbReference>
<evidence type="ECO:0000256" key="3">
    <source>
        <dbReference type="PROSITE-ProRule" id="PRU00023"/>
    </source>
</evidence>
<keyword evidence="2 3" id="KW-0040">ANK repeat</keyword>
<dbReference type="SMART" id="SM00248">
    <property type="entry name" value="ANK"/>
    <property type="match status" value="3"/>
</dbReference>
<dbReference type="InterPro" id="IPR002110">
    <property type="entry name" value="Ankyrin_rpt"/>
</dbReference>
<evidence type="ECO:0000256" key="1">
    <source>
        <dbReference type="ARBA" id="ARBA00022737"/>
    </source>
</evidence>
<accession>A0AAV2QGD0</accession>
<dbReference type="Pfam" id="PF12796">
    <property type="entry name" value="Ank_2"/>
    <property type="match status" value="1"/>
</dbReference>
<dbReference type="AlphaFoldDB" id="A0AAV2QGD0"/>
<dbReference type="EMBL" id="CAXKWB010006173">
    <property type="protein sequence ID" value="CAL4081826.1"/>
    <property type="molecule type" value="Genomic_DNA"/>
</dbReference>
<feature type="non-terminal residue" evidence="4">
    <location>
        <position position="1"/>
    </location>
</feature>
<dbReference type="PANTHER" id="PTHR24126">
    <property type="entry name" value="ANKYRIN REPEAT, PH AND SEC7 DOMAIN CONTAINING PROTEIN SECG-RELATED"/>
    <property type="match status" value="1"/>
</dbReference>
<dbReference type="SUPFAM" id="SSF48403">
    <property type="entry name" value="Ankyrin repeat"/>
    <property type="match status" value="1"/>
</dbReference>
<feature type="repeat" description="ANK" evidence="3">
    <location>
        <begin position="120"/>
        <end position="152"/>
    </location>
</feature>
<organism evidence="4 5">
    <name type="scientific">Meganyctiphanes norvegica</name>
    <name type="common">Northern krill</name>
    <name type="synonym">Thysanopoda norvegica</name>
    <dbReference type="NCBI Taxonomy" id="48144"/>
    <lineage>
        <taxon>Eukaryota</taxon>
        <taxon>Metazoa</taxon>
        <taxon>Ecdysozoa</taxon>
        <taxon>Arthropoda</taxon>
        <taxon>Crustacea</taxon>
        <taxon>Multicrustacea</taxon>
        <taxon>Malacostraca</taxon>
        <taxon>Eumalacostraca</taxon>
        <taxon>Eucarida</taxon>
        <taxon>Euphausiacea</taxon>
        <taxon>Euphausiidae</taxon>
        <taxon>Meganyctiphanes</taxon>
    </lineage>
</organism>
<evidence type="ECO:0000256" key="2">
    <source>
        <dbReference type="ARBA" id="ARBA00023043"/>
    </source>
</evidence>
<proteinExistence type="predicted"/>
<reference evidence="4 5" key="1">
    <citation type="submission" date="2024-05" db="EMBL/GenBank/DDBJ databases">
        <authorList>
            <person name="Wallberg A."/>
        </authorList>
    </citation>
    <scope>NUCLEOTIDE SEQUENCE [LARGE SCALE GENOMIC DNA]</scope>
</reference>
<dbReference type="PROSITE" id="PS50088">
    <property type="entry name" value="ANK_REPEAT"/>
    <property type="match status" value="1"/>
</dbReference>
<dbReference type="Gene3D" id="1.25.40.20">
    <property type="entry name" value="Ankyrin repeat-containing domain"/>
    <property type="match status" value="1"/>
</dbReference>
<gene>
    <name evidence="4" type="ORF">MNOR_LOCUS11639</name>
</gene>
<dbReference type="PROSITE" id="PS50297">
    <property type="entry name" value="ANK_REP_REGION"/>
    <property type="match status" value="1"/>
</dbReference>
<evidence type="ECO:0000313" key="5">
    <source>
        <dbReference type="Proteomes" id="UP001497623"/>
    </source>
</evidence>
<keyword evidence="5" id="KW-1185">Reference proteome</keyword>
<keyword evidence="1" id="KW-0677">Repeat</keyword>
<comment type="caution">
    <text evidence="4">The sequence shown here is derived from an EMBL/GenBank/DDBJ whole genome shotgun (WGS) entry which is preliminary data.</text>
</comment>
<name>A0AAV2QGD0_MEGNR</name>
<dbReference type="Proteomes" id="UP001497623">
    <property type="component" value="Unassembled WGS sequence"/>
</dbReference>
<evidence type="ECO:0000313" key="4">
    <source>
        <dbReference type="EMBL" id="CAL4081826.1"/>
    </source>
</evidence>
<sequence length="180" mass="20139">RQCHKAVENAVKLYEEEMQRKLKSTETIEDLQRYNEDARVKAEEKYEFEVDFVEDTHLQLYKDGKQKLKEGLRDMFKTYKDKFVNAPKELYDAAEADDVTGVKAALENGANINWVNPNEDGFTSLFIASANGNSTVVSQLLAANADVNKACKNGDTPLSIASHFGNSSVVDMLKKASGHE</sequence>
<dbReference type="InterPro" id="IPR036770">
    <property type="entry name" value="Ankyrin_rpt-contain_sf"/>
</dbReference>
<evidence type="ECO:0008006" key="6">
    <source>
        <dbReference type="Google" id="ProtNLM"/>
    </source>
</evidence>
<protein>
    <recommendedName>
        <fullName evidence="6">Ankyrin repeat domain-containing protein</fullName>
    </recommendedName>
</protein>